<dbReference type="Gene3D" id="3.20.20.140">
    <property type="entry name" value="Metal-dependent hydrolases"/>
    <property type="match status" value="1"/>
</dbReference>
<proteinExistence type="predicted"/>
<accession>A0ABZ1N368</accession>
<evidence type="ECO:0000313" key="4">
    <source>
        <dbReference type="Proteomes" id="UP001621418"/>
    </source>
</evidence>
<evidence type="ECO:0000313" key="3">
    <source>
        <dbReference type="EMBL" id="WTY34401.1"/>
    </source>
</evidence>
<dbReference type="RefSeq" id="WP_405146745.1">
    <property type="nucleotide sequence ID" value="NZ_CP109527.1"/>
</dbReference>
<keyword evidence="4" id="KW-1185">Reference proteome</keyword>
<keyword evidence="1" id="KW-0456">Lyase</keyword>
<dbReference type="InterPro" id="IPR032466">
    <property type="entry name" value="Metal_Hydrolase"/>
</dbReference>
<evidence type="ECO:0000256" key="1">
    <source>
        <dbReference type="ARBA" id="ARBA00023239"/>
    </source>
</evidence>
<feature type="domain" description="Amidohydrolase-related" evidence="2">
    <location>
        <begin position="30"/>
        <end position="363"/>
    </location>
</feature>
<dbReference type="PANTHER" id="PTHR21240:SF28">
    <property type="entry name" value="ISO-OROTATE DECARBOXYLASE (EUROFUNG)"/>
    <property type="match status" value="1"/>
</dbReference>
<sequence>MITEVDVASAPEEGRLKDVALVDVDIHPRMTPADLVSRLPGRWARHVERYGLRAPAIRDRYPRPRNKGVRADSWPETGFPGTDYGLLRRQLLDEHKVDFAIMLVLDALDSGYERPALDAAICQAVNDWLVEEWLDRDDRLRASMSLPIENPALAVAEIERVAADGRFVQILLPASAQESAGSPKYWPVYRAAAERGLPVAFHTGGYNDHGGTGRPSFYLEEHAGYGVIMQTLLTSLVCEGTFAEIPDLKVALVEGGALWLAALKWRLDDAWLQLRDEMPELDRLPSEYIREHVWLDTQPMEEPDNPKHFLQVVEQAGLEDRLMFATDYPHWDFDSPSSSLPRGLSREQRGKLLAGNAIELYGLPSKVARR</sequence>
<protein>
    <submittedName>
        <fullName evidence="3">Amidohydrolase family protein</fullName>
    </submittedName>
</protein>
<dbReference type="InterPro" id="IPR006680">
    <property type="entry name" value="Amidohydro-rel"/>
</dbReference>
<organism evidence="3 4">
    <name type="scientific">Nocardia salmonicida</name>
    <dbReference type="NCBI Taxonomy" id="53431"/>
    <lineage>
        <taxon>Bacteria</taxon>
        <taxon>Bacillati</taxon>
        <taxon>Actinomycetota</taxon>
        <taxon>Actinomycetes</taxon>
        <taxon>Mycobacteriales</taxon>
        <taxon>Nocardiaceae</taxon>
        <taxon>Nocardia</taxon>
    </lineage>
</organism>
<dbReference type="InterPro" id="IPR032465">
    <property type="entry name" value="ACMSD"/>
</dbReference>
<dbReference type="Pfam" id="PF04909">
    <property type="entry name" value="Amidohydro_2"/>
    <property type="match status" value="1"/>
</dbReference>
<dbReference type="EMBL" id="CP109527">
    <property type="protein sequence ID" value="WTY34401.1"/>
    <property type="molecule type" value="Genomic_DNA"/>
</dbReference>
<gene>
    <name evidence="3" type="ORF">OG308_24185</name>
</gene>
<dbReference type="Proteomes" id="UP001621418">
    <property type="component" value="Chromosome"/>
</dbReference>
<dbReference type="PANTHER" id="PTHR21240">
    <property type="entry name" value="2-AMINO-3-CARBOXYLMUCONATE-6-SEMIALDEHYDE DECARBOXYLASE"/>
    <property type="match status" value="1"/>
</dbReference>
<reference evidence="3 4" key="1">
    <citation type="submission" date="2022-10" db="EMBL/GenBank/DDBJ databases">
        <title>The complete genomes of actinobacterial strains from the NBC collection.</title>
        <authorList>
            <person name="Joergensen T.S."/>
            <person name="Alvarez Arevalo M."/>
            <person name="Sterndorff E.B."/>
            <person name="Faurdal D."/>
            <person name="Vuksanovic O."/>
            <person name="Mourched A.-S."/>
            <person name="Charusanti P."/>
            <person name="Shaw S."/>
            <person name="Blin K."/>
            <person name="Weber T."/>
        </authorList>
    </citation>
    <scope>NUCLEOTIDE SEQUENCE [LARGE SCALE GENOMIC DNA]</scope>
    <source>
        <strain evidence="3 4">NBC_01413</strain>
    </source>
</reference>
<evidence type="ECO:0000259" key="2">
    <source>
        <dbReference type="Pfam" id="PF04909"/>
    </source>
</evidence>
<dbReference type="SUPFAM" id="SSF51556">
    <property type="entry name" value="Metallo-dependent hydrolases"/>
    <property type="match status" value="1"/>
</dbReference>
<name>A0ABZ1N368_9NOCA</name>